<keyword evidence="4" id="KW-0862">Zinc</keyword>
<feature type="compositionally biased region" description="Polar residues" evidence="6">
    <location>
        <begin position="326"/>
        <end position="340"/>
    </location>
</feature>
<dbReference type="InterPro" id="IPR029071">
    <property type="entry name" value="Ubiquitin-like_domsf"/>
</dbReference>
<evidence type="ECO:0000259" key="9">
    <source>
        <dbReference type="PROSITE" id="PS50951"/>
    </source>
</evidence>
<evidence type="ECO:0000256" key="3">
    <source>
        <dbReference type="ARBA" id="ARBA00022723"/>
    </source>
</evidence>
<evidence type="ECO:0000256" key="6">
    <source>
        <dbReference type="SAM" id="MobiDB-lite"/>
    </source>
</evidence>
<dbReference type="InterPro" id="IPR046349">
    <property type="entry name" value="C1-like_sf"/>
</dbReference>
<comment type="subcellular location">
    <subcellularLocation>
        <location evidence="1">Cytoplasm</location>
        <location evidence="1">Cytoskeleton</location>
    </subcellularLocation>
</comment>
<dbReference type="InterPro" id="IPR002219">
    <property type="entry name" value="PKC_DAG/PE"/>
</dbReference>
<feature type="compositionally biased region" description="Basic and acidic residues" evidence="6">
    <location>
        <begin position="122"/>
        <end position="132"/>
    </location>
</feature>
<feature type="compositionally biased region" description="Polar residues" evidence="6">
    <location>
        <begin position="170"/>
        <end position="202"/>
    </location>
</feature>
<dbReference type="PROSITE" id="PS50951">
    <property type="entry name" value="SARAH"/>
    <property type="match status" value="1"/>
</dbReference>
<dbReference type="Pfam" id="PF16517">
    <property type="entry name" value="Nore1-SARAH"/>
    <property type="match status" value="1"/>
</dbReference>
<dbReference type="SMART" id="SM00314">
    <property type="entry name" value="RA"/>
    <property type="match status" value="1"/>
</dbReference>
<dbReference type="PANTHER" id="PTHR22738">
    <property type="entry name" value="RASSF"/>
    <property type="match status" value="1"/>
</dbReference>
<dbReference type="InterPro" id="IPR011524">
    <property type="entry name" value="SARAH_dom"/>
</dbReference>
<protein>
    <submittedName>
        <fullName evidence="10">Uncharacterized protein</fullName>
    </submittedName>
</protein>
<dbReference type="PROSITE" id="PS50081">
    <property type="entry name" value="ZF_DAG_PE_2"/>
    <property type="match status" value="1"/>
</dbReference>
<dbReference type="PROSITE" id="PS00479">
    <property type="entry name" value="ZF_DAG_PE_1"/>
    <property type="match status" value="1"/>
</dbReference>
<evidence type="ECO:0000256" key="4">
    <source>
        <dbReference type="ARBA" id="ARBA00022833"/>
    </source>
</evidence>
<sequence>MSKFPENELIQNLSVQEKRRLMRQIDQSSPKKMSSSRPSSGAAAKNFVTPKPFNGPASKQQLNRNVSPWISNVNSNASGNSSNSVFKPVRAPNGKSAKEADVMVPQLNQDHVKLFEVAAKRQEMKTGSEGSKRVSSAPKPTAGVSKVTKPVSALKTTPAPNKVNPVSRVGSPSSGNYAPRLSSASNNPTSKPTNNAYQSPYAQKQHHIAPQPKKSASPVANMSSGAGAKKSDPTIASSAKEEKSSITPQVKSTNNNASSESTKISSAQKSEPKSVSAAKPPTPLKSRASPFSKDTTQASPPTAVVAPMRERSKGILSNADKRPGVASNSVEAARQRSVSTPVMPKPKSNVVSYQSSSDDVILPDLSAVNDKSPETKMKRSMSEAVKVKNAVQKTKLGHDFQPHELKEWVNWCDACGSVILSLFGKCVSCKKCRMVCHGKCASTVSLTCEADEQLRSMTMTDDVLTFYKTIVQETKDERTLKEYNTIQRVITIEEVQEKIDEFNKTVKGSQQMTLQEDGETFRGFIRVSMNLTRPVSVMDSSKTTRKAPVARKASFYIDKGAVKALHLTSDTTAEQVVQALLMKYRISDNPMKFALFEKQVREEGHVILRKMLPRERPLFLRLLWGVGNSDKRGFILQENESRDIHWESFSVAELQMFIKILDKEENDYISDIKRKYKNKSQDIKMAMDYQQKLAAA</sequence>
<dbReference type="PANTHER" id="PTHR22738:SF10">
    <property type="entry name" value="RAS ASSOCIATION DOMAIN-CONTAINING PROTEIN 1 HOMOLOG"/>
    <property type="match status" value="1"/>
</dbReference>
<dbReference type="CDD" id="cd20820">
    <property type="entry name" value="C1_RASSF1-like"/>
    <property type="match status" value="1"/>
</dbReference>
<dbReference type="Pfam" id="PF00788">
    <property type="entry name" value="RA"/>
    <property type="match status" value="1"/>
</dbReference>
<keyword evidence="11" id="KW-1185">Reference proteome</keyword>
<keyword evidence="5" id="KW-0963">Cytoplasm</keyword>
<dbReference type="Pfam" id="PF00130">
    <property type="entry name" value="C1_1"/>
    <property type="match status" value="1"/>
</dbReference>
<feature type="compositionally biased region" description="Basic and acidic residues" evidence="6">
    <location>
        <begin position="308"/>
        <end position="323"/>
    </location>
</feature>
<evidence type="ECO:0000256" key="2">
    <source>
        <dbReference type="ARBA" id="ARBA00022701"/>
    </source>
</evidence>
<dbReference type="SUPFAM" id="SSF54236">
    <property type="entry name" value="Ubiquitin-like"/>
    <property type="match status" value="1"/>
</dbReference>
<dbReference type="SUPFAM" id="SSF57889">
    <property type="entry name" value="Cysteine-rich domain"/>
    <property type="match status" value="1"/>
</dbReference>
<comment type="caution">
    <text evidence="10">The sequence shown here is derived from an EMBL/GenBank/DDBJ whole genome shotgun (WGS) entry which is preliminary data.</text>
</comment>
<dbReference type="SMART" id="SM00109">
    <property type="entry name" value="C1"/>
    <property type="match status" value="1"/>
</dbReference>
<dbReference type="Gene3D" id="1.20.5.110">
    <property type="match status" value="1"/>
</dbReference>
<dbReference type="EMBL" id="CAWYQH010000108">
    <property type="protein sequence ID" value="CAK8689073.1"/>
    <property type="molecule type" value="Genomic_DNA"/>
</dbReference>
<evidence type="ECO:0000256" key="5">
    <source>
        <dbReference type="ARBA" id="ARBA00023212"/>
    </source>
</evidence>
<name>A0ABP0GDP0_CLALP</name>
<dbReference type="Proteomes" id="UP001642483">
    <property type="component" value="Unassembled WGS sequence"/>
</dbReference>
<reference evidence="10 11" key="1">
    <citation type="submission" date="2024-02" db="EMBL/GenBank/DDBJ databases">
        <authorList>
            <person name="Daric V."/>
            <person name="Darras S."/>
        </authorList>
    </citation>
    <scope>NUCLEOTIDE SEQUENCE [LARGE SCALE GENOMIC DNA]</scope>
</reference>
<feature type="domain" description="Phorbol-ester/DAG-type" evidence="7">
    <location>
        <begin position="397"/>
        <end position="448"/>
    </location>
</feature>
<evidence type="ECO:0000259" key="7">
    <source>
        <dbReference type="PROSITE" id="PS50081"/>
    </source>
</evidence>
<dbReference type="InterPro" id="IPR000159">
    <property type="entry name" value="RA_dom"/>
</dbReference>
<proteinExistence type="predicted"/>
<evidence type="ECO:0000313" key="10">
    <source>
        <dbReference type="EMBL" id="CAK8689073.1"/>
    </source>
</evidence>
<gene>
    <name evidence="10" type="ORF">CVLEPA_LOCUS21054</name>
</gene>
<feature type="compositionally biased region" description="Polar residues" evidence="6">
    <location>
        <begin position="57"/>
        <end position="70"/>
    </location>
</feature>
<dbReference type="PROSITE" id="PS50200">
    <property type="entry name" value="RA"/>
    <property type="match status" value="1"/>
</dbReference>
<dbReference type="CDD" id="cd01778">
    <property type="entry name" value="RA_RASSF1_like"/>
    <property type="match status" value="1"/>
</dbReference>
<keyword evidence="5" id="KW-0206">Cytoskeleton</keyword>
<feature type="domain" description="Ras-associating" evidence="8">
    <location>
        <begin position="555"/>
        <end position="641"/>
    </location>
</feature>
<keyword evidence="2" id="KW-0493">Microtubule</keyword>
<dbReference type="Gene3D" id="3.30.60.20">
    <property type="match status" value="1"/>
</dbReference>
<dbReference type="InterPro" id="IPR033614">
    <property type="entry name" value="RASSF1-6"/>
</dbReference>
<feature type="compositionally biased region" description="Low complexity" evidence="6">
    <location>
        <begin position="28"/>
        <end position="40"/>
    </location>
</feature>
<dbReference type="Gene3D" id="3.10.20.90">
    <property type="entry name" value="Phosphatidylinositol 3-kinase Catalytic Subunit, Chain A, domain 1"/>
    <property type="match status" value="1"/>
</dbReference>
<feature type="region of interest" description="Disordered" evidence="6">
    <location>
        <begin position="1"/>
        <end position="70"/>
    </location>
</feature>
<evidence type="ECO:0000313" key="11">
    <source>
        <dbReference type="Proteomes" id="UP001642483"/>
    </source>
</evidence>
<keyword evidence="3" id="KW-0479">Metal-binding</keyword>
<evidence type="ECO:0000256" key="1">
    <source>
        <dbReference type="ARBA" id="ARBA00004245"/>
    </source>
</evidence>
<feature type="domain" description="SARAH" evidence="9">
    <location>
        <begin position="643"/>
        <end position="690"/>
    </location>
</feature>
<feature type="compositionally biased region" description="Polar residues" evidence="6">
    <location>
        <begin position="245"/>
        <end position="269"/>
    </location>
</feature>
<feature type="region of interest" description="Disordered" evidence="6">
    <location>
        <begin position="122"/>
        <end position="351"/>
    </location>
</feature>
<dbReference type="CDD" id="cd21885">
    <property type="entry name" value="SARAH_RASSF1-like"/>
    <property type="match status" value="1"/>
</dbReference>
<evidence type="ECO:0000259" key="8">
    <source>
        <dbReference type="PROSITE" id="PS50200"/>
    </source>
</evidence>
<organism evidence="10 11">
    <name type="scientific">Clavelina lepadiformis</name>
    <name type="common">Light-bulb sea squirt</name>
    <name type="synonym">Ascidia lepadiformis</name>
    <dbReference type="NCBI Taxonomy" id="159417"/>
    <lineage>
        <taxon>Eukaryota</taxon>
        <taxon>Metazoa</taxon>
        <taxon>Chordata</taxon>
        <taxon>Tunicata</taxon>
        <taxon>Ascidiacea</taxon>
        <taxon>Aplousobranchia</taxon>
        <taxon>Clavelinidae</taxon>
        <taxon>Clavelina</taxon>
    </lineage>
</organism>
<accession>A0ABP0GDP0</accession>